<name>A0A6B0YRF0_9CHLR</name>
<protein>
    <submittedName>
        <fullName evidence="1">Uncharacterized protein</fullName>
    </submittedName>
</protein>
<dbReference type="Gene3D" id="2.60.120.200">
    <property type="match status" value="2"/>
</dbReference>
<dbReference type="AlphaFoldDB" id="A0A6B0YRF0"/>
<dbReference type="GO" id="GO:0016020">
    <property type="term" value="C:membrane"/>
    <property type="evidence" value="ECO:0007669"/>
    <property type="project" value="InterPro"/>
</dbReference>
<dbReference type="GO" id="GO:0005509">
    <property type="term" value="F:calcium ion binding"/>
    <property type="evidence" value="ECO:0007669"/>
    <property type="project" value="InterPro"/>
</dbReference>
<dbReference type="InterPro" id="IPR013320">
    <property type="entry name" value="ConA-like_dom_sf"/>
</dbReference>
<proteinExistence type="predicted"/>
<evidence type="ECO:0000313" key="1">
    <source>
        <dbReference type="EMBL" id="MXY92609.1"/>
    </source>
</evidence>
<dbReference type="InterPro" id="IPR015919">
    <property type="entry name" value="Cadherin-like_sf"/>
</dbReference>
<reference evidence="1" key="1">
    <citation type="submission" date="2019-09" db="EMBL/GenBank/DDBJ databases">
        <title>Characterisation of the sponge microbiome using genome-centric metagenomics.</title>
        <authorList>
            <person name="Engelberts J.P."/>
            <person name="Robbins S.J."/>
            <person name="De Goeij J.M."/>
            <person name="Aranda M."/>
            <person name="Bell S.C."/>
            <person name="Webster N.S."/>
        </authorList>
    </citation>
    <scope>NUCLEOTIDE SEQUENCE</scope>
    <source>
        <strain evidence="1">SB0664_bin_27</strain>
    </source>
</reference>
<dbReference type="InterPro" id="IPR013783">
    <property type="entry name" value="Ig-like_fold"/>
</dbReference>
<accession>A0A6B0YRF0</accession>
<dbReference type="SUPFAM" id="SSF49899">
    <property type="entry name" value="Concanavalin A-like lectins/glucanases"/>
    <property type="match status" value="2"/>
</dbReference>
<dbReference type="EMBL" id="VXRG01000037">
    <property type="protein sequence ID" value="MXY92609.1"/>
    <property type="molecule type" value="Genomic_DNA"/>
</dbReference>
<comment type="caution">
    <text evidence="1">The sequence shown here is derived from an EMBL/GenBank/DDBJ whole genome shotgun (WGS) entry which is preliminary data.</text>
</comment>
<gene>
    <name evidence="1" type="ORF">F4Y42_04080</name>
</gene>
<sequence length="720" mass="79847">MSTPPGTPFDPDDHTVVLFHFDEGRGNQTLDACGDTRLTLRAHRQAQWASHPGFGACARFDRSTDDANLLVGPANNDKLHLRPCTSEWTVEAWVRYTGAGGLEEGHTYVNICGTEDEGLGLPIGMRGGWNFSLHSFTRPGTLQDGLYPAARFMGSPRGRDPNHDTSGLLLQNAKAGGWTSADPPRIKDNNWHHVAWQFRYLDQTHFFFLDGQLIRRVQLPLPNDLQGRVINDAENVGVPFVVGGFIHSHDPPKLLAYGNFEGEIDEIRISSIMRYPVADRLSIVRRELPPATCNAPYSVQFSADARSGPVHWEFAEERLPAGLTLDSKTGAVNGKPTLASEHQPLGLIASDTSGSTDRHQFHLSVRRGQISTESLPPSFAGNEYRARLRTSHMVAPVHWSLAGGALPDGLHLDPETGELAGAPSNSCICRFHVKAVDAIGQTHQAEITLKVLPAELLVIGPDKHTVVLYDWRGPNGRLIPDVMGDEDLTLTWTNIGGDRRVSWPGRNGRFPQDTGHGEHGFVGPQHNDKLDLRTCQQAWTVEAWIRRGGPLQAYGVTADEHHQPFTFGHICGTYDKTERGVWEFYLSAHNSPDGSMAPGAHFLGAEPEQELMDLHPWTRPDGLVVSSAEAGINDTEWHHVAWQYEAEEDLHQLFLDGILIWQMRSPDGRRLVNNRRHDAQFSVSTRLKGFARYGGAFDFLGEGHFFGQIGEIRISSIKRY</sequence>
<organism evidence="1">
    <name type="scientific">Caldilineaceae bacterium SB0664_bin_27</name>
    <dbReference type="NCBI Taxonomy" id="2605260"/>
    <lineage>
        <taxon>Bacteria</taxon>
        <taxon>Bacillati</taxon>
        <taxon>Chloroflexota</taxon>
        <taxon>Caldilineae</taxon>
        <taxon>Caldilineales</taxon>
        <taxon>Caldilineaceae</taxon>
    </lineage>
</organism>
<dbReference type="Gene3D" id="2.60.40.10">
    <property type="entry name" value="Immunoglobulins"/>
    <property type="match status" value="2"/>
</dbReference>
<dbReference type="Pfam" id="PF05345">
    <property type="entry name" value="He_PIG"/>
    <property type="match status" value="2"/>
</dbReference>
<dbReference type="SUPFAM" id="SSF49313">
    <property type="entry name" value="Cadherin-like"/>
    <property type="match status" value="2"/>
</dbReference>